<accession>A0A518G7C8</accession>
<dbReference type="OrthoDB" id="9770183at2"/>
<dbReference type="InterPro" id="IPR011041">
    <property type="entry name" value="Quinoprot_gluc/sorb_DH_b-prop"/>
</dbReference>
<dbReference type="Gene3D" id="2.120.10.30">
    <property type="entry name" value="TolB, C-terminal domain"/>
    <property type="match status" value="1"/>
</dbReference>
<dbReference type="AlphaFoldDB" id="A0A518G7C8"/>
<dbReference type="PANTHER" id="PTHR19328:SF75">
    <property type="entry name" value="ALDOSE SUGAR DEHYDROGENASE YLII"/>
    <property type="match status" value="1"/>
</dbReference>
<proteinExistence type="predicted"/>
<evidence type="ECO:0000313" key="4">
    <source>
        <dbReference type="Proteomes" id="UP000318017"/>
    </source>
</evidence>
<dbReference type="EMBL" id="CP036298">
    <property type="protein sequence ID" value="QDV24495.1"/>
    <property type="molecule type" value="Genomic_DNA"/>
</dbReference>
<dbReference type="Proteomes" id="UP000318017">
    <property type="component" value="Chromosome"/>
</dbReference>
<gene>
    <name evidence="3" type="primary">yliI_2</name>
    <name evidence="3" type="ORF">Q31a_28130</name>
</gene>
<reference evidence="3 4" key="1">
    <citation type="submission" date="2019-02" db="EMBL/GenBank/DDBJ databases">
        <title>Deep-cultivation of Planctomycetes and their phenomic and genomic characterization uncovers novel biology.</title>
        <authorList>
            <person name="Wiegand S."/>
            <person name="Jogler M."/>
            <person name="Boedeker C."/>
            <person name="Pinto D."/>
            <person name="Vollmers J."/>
            <person name="Rivas-Marin E."/>
            <person name="Kohn T."/>
            <person name="Peeters S.H."/>
            <person name="Heuer A."/>
            <person name="Rast P."/>
            <person name="Oberbeckmann S."/>
            <person name="Bunk B."/>
            <person name="Jeske O."/>
            <person name="Meyerdierks A."/>
            <person name="Storesund J.E."/>
            <person name="Kallscheuer N."/>
            <person name="Luecker S."/>
            <person name="Lage O.M."/>
            <person name="Pohl T."/>
            <person name="Merkel B.J."/>
            <person name="Hornburger P."/>
            <person name="Mueller R.-W."/>
            <person name="Bruemmer F."/>
            <person name="Labrenz M."/>
            <person name="Spormann A.M."/>
            <person name="Op den Camp H."/>
            <person name="Overmann J."/>
            <person name="Amann R."/>
            <person name="Jetten M.S.M."/>
            <person name="Mascher T."/>
            <person name="Medema M.H."/>
            <person name="Devos D.P."/>
            <person name="Kaster A.-K."/>
            <person name="Ovreas L."/>
            <person name="Rohde M."/>
            <person name="Galperin M.Y."/>
            <person name="Jogler C."/>
        </authorList>
    </citation>
    <scope>NUCLEOTIDE SEQUENCE [LARGE SCALE GENOMIC DNA]</scope>
    <source>
        <strain evidence="3 4">Q31a</strain>
    </source>
</reference>
<feature type="region of interest" description="Disordered" evidence="1">
    <location>
        <begin position="461"/>
        <end position="481"/>
    </location>
</feature>
<keyword evidence="3" id="KW-0560">Oxidoreductase</keyword>
<feature type="domain" description="Glucose/Sorbosone dehydrogenase" evidence="2">
    <location>
        <begin position="126"/>
        <end position="437"/>
    </location>
</feature>
<dbReference type="SUPFAM" id="SSF50952">
    <property type="entry name" value="Soluble quinoprotein glucose dehydrogenase"/>
    <property type="match status" value="1"/>
</dbReference>
<protein>
    <submittedName>
        <fullName evidence="3">Soluble aldose sugar dehydrogenase YliI</fullName>
        <ecNumber evidence="3">1.1.5.-</ecNumber>
    </submittedName>
</protein>
<dbReference type="EC" id="1.1.5.-" evidence="3"/>
<dbReference type="KEGG" id="ahel:Q31a_28130"/>
<name>A0A518G7C8_9BACT</name>
<dbReference type="GO" id="GO:0016491">
    <property type="term" value="F:oxidoreductase activity"/>
    <property type="evidence" value="ECO:0007669"/>
    <property type="project" value="UniProtKB-KW"/>
</dbReference>
<evidence type="ECO:0000259" key="2">
    <source>
        <dbReference type="Pfam" id="PF07995"/>
    </source>
</evidence>
<sequence length="1176" mass="129836">MIESLLEPSRQIVEDFRTSNILTADGEVLSGIVKTQDAKQLTLIDAKGDSRHILRADIEDISISDISLMPAGLANELSLEEFADLIAYLESLRPGGDEARGAGIVGPISLPEDFEITTVATELDGAVALEVLPDGRLLICEQIGRVRVVEHGKLLAEPFVTLPVDAYWERGVIGVTHDPQFPAKPYIYVCWVAKDPYPHHHVSRFTMEGNVAVEGSEKLLLVGDDQSKMGGKVPAGHQGGGMHFGVDGKLYVSIGEQTSAPAAQELDTFLGKILRINSDGSIPEDNPFFQQAQGKYRAIWARGARNPFTFAIRQPDGLMLINDVGGESEEINVGRSGANFGWPAVDHGDQDAYKLPEFDGPIHFYPHSSINGAAFCPDDSHWPEYWRGRFFFADYIHGWIHTLDPESPANAEPFVQGMRRPVDLRFAPDGSLYVLLRNAWVIDSKYQSGTGSLLRIQIRDQSSQTNSGDASAEATSPRTSPLGANVVLTENAVDESAGNLAAFKIETPTATYFLEKTGAGLSSLLDRDGNDWIGFHPTEGSGAGGEYRGFPNAVYKQHGNYFHARNRQTDPMTTRVERVEKEYVAIVAESENGLWAGRYEFFPTHCSFAITKLPSDSHYWVLYEGTPGGKLDLDDWWMAADVETPQPITARHEGDLPATEWIAFGDAKTARTLVMLNHQDDAFPDTGYQMNQEMTVFGFGRKDLNAFHSRVGVPFSIGLVESTQHQAISEFAERTKSAPSNVSAADAAVHPPRDSIELGPKPGDVYREFSLFNGGNFDWRVTDPEATHEGAQDFLPNPVLSILVDDLKHAIRAEAVLERWGGHAGTTDQLIRFNGQEWIALPALTTTPAGKRPEDYHSQDNPVIAVPLEQIRNGNNVVEGMIGADNTGSWGQWGLYSVILRVYYDPIEKKHVSGEIVSPRSGDTLPENPVIELTHDANAERIDVLGWYDGYDEDGNGIYEEWHGTRFQPFRGEAADLRDHIGTLDASLGTDAELTWKTRWVPDQRPGAIKLMALVTSNDHLCYVTEIVEGLSLQRDGYSVVQYHATDVPESFSVRVGQRKSCGIPIPAEANLTSATAAVMHYRTWEAHDSHHSPFKLNGHEHLNQGKNHHYDYDLLPIPVAELKNGDNRFEIHSDTVHHMLEVLWPGPAVTVRYETAHTETAESAAHELLHAEVSF</sequence>
<dbReference type="Pfam" id="PF07995">
    <property type="entry name" value="GSDH"/>
    <property type="match status" value="1"/>
</dbReference>
<dbReference type="InterPro" id="IPR011042">
    <property type="entry name" value="6-blade_b-propeller_TolB-like"/>
</dbReference>
<organism evidence="3 4">
    <name type="scientific">Aureliella helgolandensis</name>
    <dbReference type="NCBI Taxonomy" id="2527968"/>
    <lineage>
        <taxon>Bacteria</taxon>
        <taxon>Pseudomonadati</taxon>
        <taxon>Planctomycetota</taxon>
        <taxon>Planctomycetia</taxon>
        <taxon>Pirellulales</taxon>
        <taxon>Pirellulaceae</taxon>
        <taxon>Aureliella</taxon>
    </lineage>
</organism>
<keyword evidence="4" id="KW-1185">Reference proteome</keyword>
<feature type="compositionally biased region" description="Polar residues" evidence="1">
    <location>
        <begin position="461"/>
        <end position="479"/>
    </location>
</feature>
<evidence type="ECO:0000313" key="3">
    <source>
        <dbReference type="EMBL" id="QDV24495.1"/>
    </source>
</evidence>
<dbReference type="PANTHER" id="PTHR19328">
    <property type="entry name" value="HEDGEHOG-INTERACTING PROTEIN"/>
    <property type="match status" value="1"/>
</dbReference>
<evidence type="ECO:0000256" key="1">
    <source>
        <dbReference type="SAM" id="MobiDB-lite"/>
    </source>
</evidence>
<dbReference type="InterPro" id="IPR012938">
    <property type="entry name" value="Glc/Sorbosone_DH"/>
</dbReference>